<keyword evidence="1" id="KW-0560">Oxidoreductase</keyword>
<accession>A0ACB7VMU5</accession>
<proteinExistence type="predicted"/>
<protein>
    <submittedName>
        <fullName evidence="1">Protein-disulfide reductase protein</fullName>
        <ecNumber evidence="1">1.8.1.8</ecNumber>
    </submittedName>
</protein>
<evidence type="ECO:0000313" key="1">
    <source>
        <dbReference type="EMBL" id="KAH7675600.1"/>
    </source>
</evidence>
<gene>
    <name evidence="1" type="ORF">IHE45_08G146000</name>
</gene>
<dbReference type="Proteomes" id="UP000827976">
    <property type="component" value="Chromosome 8"/>
</dbReference>
<name>A0ACB7VMU5_DIOAL</name>
<dbReference type="EMBL" id="CM037018">
    <property type="protein sequence ID" value="KAH7675600.1"/>
    <property type="molecule type" value="Genomic_DNA"/>
</dbReference>
<organism evidence="1 2">
    <name type="scientific">Dioscorea alata</name>
    <name type="common">Purple yam</name>
    <dbReference type="NCBI Taxonomy" id="55571"/>
    <lineage>
        <taxon>Eukaryota</taxon>
        <taxon>Viridiplantae</taxon>
        <taxon>Streptophyta</taxon>
        <taxon>Embryophyta</taxon>
        <taxon>Tracheophyta</taxon>
        <taxon>Spermatophyta</taxon>
        <taxon>Magnoliopsida</taxon>
        <taxon>Liliopsida</taxon>
        <taxon>Dioscoreales</taxon>
        <taxon>Dioscoreaceae</taxon>
        <taxon>Dioscorea</taxon>
    </lineage>
</organism>
<evidence type="ECO:0000313" key="2">
    <source>
        <dbReference type="Proteomes" id="UP000827976"/>
    </source>
</evidence>
<dbReference type="EC" id="1.8.1.8" evidence="1"/>
<keyword evidence="2" id="KW-1185">Reference proteome</keyword>
<comment type="caution">
    <text evidence="1">The sequence shown here is derived from an EMBL/GenBank/DDBJ whole genome shotgun (WGS) entry which is preliminary data.</text>
</comment>
<sequence length="439" mass="49125">MEGGGSGDGSLTNVLASPNRDFVISPSGDKVSVKELEGKTIGLYFAANWYSKCETFNPVLAQVYAQLKEQGLKFEVVFVSSDEDQSLFEQFHSKMPWLAVPFNDLQAKRGLTERYHIEGIPSLIILNPNGELLRTDGVDLIYRYGCQAYPFTPERMIELEAEEKSRHASQTLEKLLAINGRDYVLSHKEQVCMALFNSKLKIFFTFLENQASVKVSVLQVLVSNLVGKTVGLYFSANCSPCAKFTSRLVSIYDSLKEKNKEFEIVFVSMDKDLDEFLQCFNGMPWLALPYDNESSKDLSRYFDIKGIPSLIIVGPDGKTVTRDGRNLINLHMEMAFPFTEAQLQLLQERIDEEAKAYPTTFHHVGHQHVLNLVSANSGGGPYICCECDEQGSGWAYQCIDCGYEVHLKCVNEVGKETEKNNQEFDGHDGSISATNAAES</sequence>
<reference evidence="2" key="1">
    <citation type="journal article" date="2022" name="Nat. Commun.">
        <title>Chromosome evolution and the genetic basis of agronomically important traits in greater yam.</title>
        <authorList>
            <person name="Bredeson J.V."/>
            <person name="Lyons J.B."/>
            <person name="Oniyinde I.O."/>
            <person name="Okereke N.R."/>
            <person name="Kolade O."/>
            <person name="Nnabue I."/>
            <person name="Nwadili C.O."/>
            <person name="Hribova E."/>
            <person name="Parker M."/>
            <person name="Nwogha J."/>
            <person name="Shu S."/>
            <person name="Carlson J."/>
            <person name="Kariba R."/>
            <person name="Muthemba S."/>
            <person name="Knop K."/>
            <person name="Barton G.J."/>
            <person name="Sherwood A.V."/>
            <person name="Lopez-Montes A."/>
            <person name="Asiedu R."/>
            <person name="Jamnadass R."/>
            <person name="Muchugi A."/>
            <person name="Goodstein D."/>
            <person name="Egesi C.N."/>
            <person name="Featherston J."/>
            <person name="Asfaw A."/>
            <person name="Simpson G.G."/>
            <person name="Dolezel J."/>
            <person name="Hendre P.S."/>
            <person name="Van Deynze A."/>
            <person name="Kumar P.L."/>
            <person name="Obidiegwu J.E."/>
            <person name="Bhattacharjee R."/>
            <person name="Rokhsar D.S."/>
        </authorList>
    </citation>
    <scope>NUCLEOTIDE SEQUENCE [LARGE SCALE GENOMIC DNA]</scope>
    <source>
        <strain evidence="2">cv. TDa95/00328</strain>
    </source>
</reference>